<name>A0A9D3P4R7_9TELE</name>
<dbReference type="Proteomes" id="UP000824219">
    <property type="component" value="Linkage Group LG04"/>
</dbReference>
<sequence>MAEEFKPQCEAAASPSRFITALSSPLAGSPDHAVIAASPRTFRNFFTGDINQRAPACGQHQTHWPCEDTQTRAVNQEIGFL</sequence>
<comment type="caution">
    <text evidence="1">The sequence shown here is derived from an EMBL/GenBank/DDBJ whole genome shotgun (WGS) entry which is preliminary data.</text>
</comment>
<evidence type="ECO:0000313" key="1">
    <source>
        <dbReference type="EMBL" id="KAG7332908.1"/>
    </source>
</evidence>
<accession>A0A9D3P4R7</accession>
<keyword evidence="2" id="KW-1185">Reference proteome</keyword>
<protein>
    <submittedName>
        <fullName evidence="1">Uncharacterized protein</fullName>
    </submittedName>
</protein>
<reference evidence="1 2" key="1">
    <citation type="submission" date="2021-06" db="EMBL/GenBank/DDBJ databases">
        <title>Chromosome-level genome assembly of the red-tail catfish (Hemibagrus wyckioides).</title>
        <authorList>
            <person name="Shao F."/>
        </authorList>
    </citation>
    <scope>NUCLEOTIDE SEQUENCE [LARGE SCALE GENOMIC DNA]</scope>
    <source>
        <strain evidence="1">EC202008001</strain>
        <tissue evidence="1">Blood</tissue>
    </source>
</reference>
<gene>
    <name evidence="1" type="ORF">KOW79_003043</name>
</gene>
<dbReference type="AlphaFoldDB" id="A0A9D3P4R7"/>
<evidence type="ECO:0000313" key="2">
    <source>
        <dbReference type="Proteomes" id="UP000824219"/>
    </source>
</evidence>
<organism evidence="1 2">
    <name type="scientific">Hemibagrus wyckioides</name>
    <dbReference type="NCBI Taxonomy" id="337641"/>
    <lineage>
        <taxon>Eukaryota</taxon>
        <taxon>Metazoa</taxon>
        <taxon>Chordata</taxon>
        <taxon>Craniata</taxon>
        <taxon>Vertebrata</taxon>
        <taxon>Euteleostomi</taxon>
        <taxon>Actinopterygii</taxon>
        <taxon>Neopterygii</taxon>
        <taxon>Teleostei</taxon>
        <taxon>Ostariophysi</taxon>
        <taxon>Siluriformes</taxon>
        <taxon>Bagridae</taxon>
        <taxon>Hemibagrus</taxon>
    </lineage>
</organism>
<dbReference type="EMBL" id="JAHKSW010000004">
    <property type="protein sequence ID" value="KAG7332908.1"/>
    <property type="molecule type" value="Genomic_DNA"/>
</dbReference>
<proteinExistence type="predicted"/>